<dbReference type="OrthoDB" id="5574236at2"/>
<dbReference type="RefSeq" id="WP_010694791.1">
    <property type="nucleotide sequence ID" value="NZ_KB442453.1"/>
</dbReference>
<dbReference type="AlphaFoldDB" id="M2BU76"/>
<dbReference type="EMBL" id="AGDZ01000019">
    <property type="protein sequence ID" value="EMB25053.1"/>
    <property type="molecule type" value="Genomic_DNA"/>
</dbReference>
<reference evidence="2 3" key="1">
    <citation type="submission" date="2012-01" db="EMBL/GenBank/DDBJ databases">
        <title>The Genome Sequence of Treponema denticola SP33.</title>
        <authorList>
            <consortium name="The Broad Institute Genome Sequencing Platform"/>
            <person name="Earl A."/>
            <person name="Ward D."/>
            <person name="Feldgarden M."/>
            <person name="Gevers D."/>
            <person name="Blanton J.M."/>
            <person name="Fenno C.J."/>
            <person name="Baranova O.V."/>
            <person name="Mathney J."/>
            <person name="Dewhirst F.E."/>
            <person name="Izard J."/>
            <person name="Young S.K."/>
            <person name="Zeng Q."/>
            <person name="Gargeya S."/>
            <person name="Fitzgerald M."/>
            <person name="Haas B."/>
            <person name="Abouelleil A."/>
            <person name="Alvarado L."/>
            <person name="Arachchi H.M."/>
            <person name="Berlin A."/>
            <person name="Chapman S.B."/>
            <person name="Gearin G."/>
            <person name="Goldberg J."/>
            <person name="Griggs A."/>
            <person name="Gujja S."/>
            <person name="Hansen M."/>
            <person name="Heiman D."/>
            <person name="Howarth C."/>
            <person name="Larimer J."/>
            <person name="Lui A."/>
            <person name="MacDonald P.J.P."/>
            <person name="McCowen C."/>
            <person name="Montmayeur A."/>
            <person name="Murphy C."/>
            <person name="Neiman D."/>
            <person name="Pearson M."/>
            <person name="Priest M."/>
            <person name="Roberts A."/>
            <person name="Saif S."/>
            <person name="Shea T."/>
            <person name="Sisk P."/>
            <person name="Stolte C."/>
            <person name="Sykes S."/>
            <person name="Wortman J."/>
            <person name="Nusbaum C."/>
            <person name="Birren B."/>
        </authorList>
    </citation>
    <scope>NUCLEOTIDE SEQUENCE [LARGE SCALE GENOMIC DNA]</scope>
    <source>
        <strain evidence="2 3">SP33</strain>
    </source>
</reference>
<sequence length="75" mass="8607">MSYSTLEKELKTLPEEYLESVAEYIELLKYKISFLNQNRLSKKAPIIGLAEGKFPIPDDINAYDDEISDMFGESI</sequence>
<evidence type="ECO:0000313" key="3">
    <source>
        <dbReference type="Proteomes" id="UP000016183"/>
    </source>
</evidence>
<feature type="domain" description="DUF2281" evidence="1">
    <location>
        <begin position="5"/>
        <end position="59"/>
    </location>
</feature>
<dbReference type="Proteomes" id="UP000016183">
    <property type="component" value="Unassembled WGS sequence"/>
</dbReference>
<gene>
    <name evidence="2" type="ORF">HMPREF9733_01115</name>
</gene>
<dbReference type="PATRIC" id="fig|999437.3.peg.1134"/>
<protein>
    <recommendedName>
        <fullName evidence="1">DUF2281 domain-containing protein</fullName>
    </recommendedName>
</protein>
<comment type="caution">
    <text evidence="2">The sequence shown here is derived from an EMBL/GenBank/DDBJ whole genome shotgun (WGS) entry which is preliminary data.</text>
</comment>
<dbReference type="InterPro" id="IPR018739">
    <property type="entry name" value="DUF2281"/>
</dbReference>
<dbReference type="HOGENOM" id="CLU_2669997_0_0_12"/>
<name>M2BU76_TREDN</name>
<evidence type="ECO:0000313" key="2">
    <source>
        <dbReference type="EMBL" id="EMB25053.1"/>
    </source>
</evidence>
<organism evidence="2 3">
    <name type="scientific">Treponema denticola SP33</name>
    <dbReference type="NCBI Taxonomy" id="999437"/>
    <lineage>
        <taxon>Bacteria</taxon>
        <taxon>Pseudomonadati</taxon>
        <taxon>Spirochaetota</taxon>
        <taxon>Spirochaetia</taxon>
        <taxon>Spirochaetales</taxon>
        <taxon>Treponemataceae</taxon>
        <taxon>Treponema</taxon>
    </lineage>
</organism>
<proteinExistence type="predicted"/>
<dbReference type="Pfam" id="PF10047">
    <property type="entry name" value="DUF2281"/>
    <property type="match status" value="1"/>
</dbReference>
<evidence type="ECO:0000259" key="1">
    <source>
        <dbReference type="Pfam" id="PF10047"/>
    </source>
</evidence>
<accession>M2BU76</accession>